<evidence type="ECO:0000256" key="14">
    <source>
        <dbReference type="ARBA" id="ARBA00023136"/>
    </source>
</evidence>
<dbReference type="InterPro" id="IPR011009">
    <property type="entry name" value="Kinase-like_dom_sf"/>
</dbReference>
<feature type="region of interest" description="Disordered" evidence="21">
    <location>
        <begin position="898"/>
        <end position="922"/>
    </location>
</feature>
<keyword evidence="9" id="KW-0677">Repeat</keyword>
<evidence type="ECO:0000256" key="21">
    <source>
        <dbReference type="SAM" id="MobiDB-lite"/>
    </source>
</evidence>
<feature type="region of interest" description="Disordered" evidence="21">
    <location>
        <begin position="436"/>
        <end position="471"/>
    </location>
</feature>
<dbReference type="GO" id="GO:0005524">
    <property type="term" value="F:ATP binding"/>
    <property type="evidence" value="ECO:0007669"/>
    <property type="project" value="UniProtKB-UniRule"/>
</dbReference>
<dbReference type="Proteomes" id="UP001163823">
    <property type="component" value="Chromosome 2"/>
</dbReference>
<dbReference type="FunFam" id="1.10.510.10:FF:000198">
    <property type="entry name" value="receptor protein kinase TMK1"/>
    <property type="match status" value="1"/>
</dbReference>
<dbReference type="EC" id="2.7.11.1" evidence="3"/>
<evidence type="ECO:0000313" key="25">
    <source>
        <dbReference type="EMBL" id="KAJ7979162.1"/>
    </source>
</evidence>
<evidence type="ECO:0000256" key="22">
    <source>
        <dbReference type="SAM" id="Phobius"/>
    </source>
</evidence>
<feature type="compositionally biased region" description="Low complexity" evidence="21">
    <location>
        <begin position="898"/>
        <end position="910"/>
    </location>
</feature>
<organism evidence="25 26">
    <name type="scientific">Quillaja saponaria</name>
    <name type="common">Soap bark tree</name>
    <dbReference type="NCBI Taxonomy" id="32244"/>
    <lineage>
        <taxon>Eukaryota</taxon>
        <taxon>Viridiplantae</taxon>
        <taxon>Streptophyta</taxon>
        <taxon>Embryophyta</taxon>
        <taxon>Tracheophyta</taxon>
        <taxon>Spermatophyta</taxon>
        <taxon>Magnoliopsida</taxon>
        <taxon>eudicotyledons</taxon>
        <taxon>Gunneridae</taxon>
        <taxon>Pentapetalae</taxon>
        <taxon>rosids</taxon>
        <taxon>fabids</taxon>
        <taxon>Fabales</taxon>
        <taxon>Quillajaceae</taxon>
        <taxon>Quillaja</taxon>
    </lineage>
</organism>
<evidence type="ECO:0000256" key="8">
    <source>
        <dbReference type="ARBA" id="ARBA00022729"/>
    </source>
</evidence>
<comment type="catalytic activity">
    <reaction evidence="19">
        <text>L-seryl-[protein] + ATP = O-phospho-L-seryl-[protein] + ADP + H(+)</text>
        <dbReference type="Rhea" id="RHEA:17989"/>
        <dbReference type="Rhea" id="RHEA-COMP:9863"/>
        <dbReference type="Rhea" id="RHEA-COMP:11604"/>
        <dbReference type="ChEBI" id="CHEBI:15378"/>
        <dbReference type="ChEBI" id="CHEBI:29999"/>
        <dbReference type="ChEBI" id="CHEBI:30616"/>
        <dbReference type="ChEBI" id="CHEBI:83421"/>
        <dbReference type="ChEBI" id="CHEBI:456216"/>
        <dbReference type="EC" id="2.7.11.1"/>
    </reaction>
</comment>
<evidence type="ECO:0000256" key="7">
    <source>
        <dbReference type="ARBA" id="ARBA00022692"/>
    </source>
</evidence>
<sequence>MCQLKTLVSLSIFIFSLISATVADDAAVMSKFAAAISTRPKGWDDGTAICKWDGIGCDSSGRVIFINLDSKSLSGTLPSDLNSLSQLTTLALQRNSFSGPLPTLANLTNLREVYLDFNNFTSIPPGCFQGLTNLQNLSVSSNVNLEPWTIPAELTDASILVSFEAGSSNVIGTLPDIFGSFPNLLDIRLSYNNLTGSLPPSFGGSGIKNLWLNNQVNGFSGTIDVLASMTQLYQVWLHKNHFTGPIPDLSKCTGLWDLQIRDNDLTGIVPPSLMAISSLKNISLDNNNLQGPVPVLEGSDVKLTLDGNSFCRSTAGPCDPQVTTLLEIARDWGYPIKLAESWAGNDACQRWSFVVCDTQGKVITVNIGKQNFNGVISPAFANLTSLRNLYLNDNNLTGPIPNSLTNLSQLQVLDVSNNNLTGQIPKFPTAKLVRAGNPLLGKTPSSGGGGTTPSGTNGTTPSGSPSAPSKGNSLSPGLVAGIVIIIVIFIVVVLFVSFKCYVKNRHKTFGRVNDPANGREDVKIDIMSGSNGYNGVPSELQSQSSGGDRSEVHVFEGGNVAISIQVLRQVTNHFSEDNILGRGGFGVVYKGELHDGTKIAVKRMESAATGTKGMNEFQAEIAVLTKVRHRHLVALLGYCINGNERLLVYEYMPQGTLTQHLFDWKELGCPPLTWKQRVAIALDVARGVEYLHSLAQQSFIHRDLKPSNILLGDDLRAKVADFGLVKNAPDGKYSVETRLAGTFGYLAPEYAATGRVTTKVDVYAFGVVLMELITGRRALDDTVPAERSHLVTWFRRVLINKENIPKAIDQTLNPDEETMESIYKVAELAGHCTAREPYQRPDMGHAVNILGPLVEQWKPTTHEEEEGSGIDLHMSLPQALQRWQANEGTSTMFNDMSYSQTQSSISSKPSGFPDTFDSMDCR</sequence>
<dbReference type="GO" id="GO:0004674">
    <property type="term" value="F:protein serine/threonine kinase activity"/>
    <property type="evidence" value="ECO:0007669"/>
    <property type="project" value="UniProtKB-KW"/>
</dbReference>
<evidence type="ECO:0000256" key="4">
    <source>
        <dbReference type="ARBA" id="ARBA00022527"/>
    </source>
</evidence>
<dbReference type="AlphaFoldDB" id="A0AAD7VKI4"/>
<dbReference type="SUPFAM" id="SSF56112">
    <property type="entry name" value="Protein kinase-like (PK-like)"/>
    <property type="match status" value="1"/>
</dbReference>
<dbReference type="Pfam" id="PF08263">
    <property type="entry name" value="LRRNT_2"/>
    <property type="match status" value="2"/>
</dbReference>
<dbReference type="FunFam" id="3.80.10.10:FF:000129">
    <property type="entry name" value="Leucine-rich repeat receptor-like kinase"/>
    <property type="match status" value="1"/>
</dbReference>
<name>A0AAD7VKI4_QUISA</name>
<feature type="domain" description="Protein kinase" evidence="24">
    <location>
        <begin position="574"/>
        <end position="854"/>
    </location>
</feature>
<keyword evidence="6" id="KW-0808">Transferase</keyword>
<feature type="binding site" evidence="20">
    <location>
        <position position="602"/>
    </location>
    <ligand>
        <name>ATP</name>
        <dbReference type="ChEBI" id="CHEBI:30616"/>
    </ligand>
</feature>
<reference evidence="25" key="1">
    <citation type="journal article" date="2023" name="Science">
        <title>Elucidation of the pathway for biosynthesis of saponin adjuvants from the soapbark tree.</title>
        <authorList>
            <person name="Reed J."/>
            <person name="Orme A."/>
            <person name="El-Demerdash A."/>
            <person name="Owen C."/>
            <person name="Martin L.B.B."/>
            <person name="Misra R.C."/>
            <person name="Kikuchi S."/>
            <person name="Rejzek M."/>
            <person name="Martin A.C."/>
            <person name="Harkess A."/>
            <person name="Leebens-Mack J."/>
            <person name="Louveau T."/>
            <person name="Stephenson M.J."/>
            <person name="Osbourn A."/>
        </authorList>
    </citation>
    <scope>NUCLEOTIDE SEQUENCE</scope>
    <source>
        <strain evidence="25">S10</strain>
    </source>
</reference>
<evidence type="ECO:0000259" key="24">
    <source>
        <dbReference type="PROSITE" id="PS50011"/>
    </source>
</evidence>
<keyword evidence="10 20" id="KW-0547">Nucleotide-binding</keyword>
<evidence type="ECO:0000256" key="12">
    <source>
        <dbReference type="ARBA" id="ARBA00022840"/>
    </source>
</evidence>
<keyword evidence="12 20" id="KW-0067">ATP-binding</keyword>
<dbReference type="InterPro" id="IPR001245">
    <property type="entry name" value="Ser-Thr/Tyr_kinase_cat_dom"/>
</dbReference>
<dbReference type="InterPro" id="IPR008271">
    <property type="entry name" value="Ser/Thr_kinase_AS"/>
</dbReference>
<dbReference type="KEGG" id="qsa:O6P43_002591"/>
<dbReference type="Gene3D" id="3.80.10.10">
    <property type="entry name" value="Ribonuclease Inhibitor"/>
    <property type="match status" value="2"/>
</dbReference>
<dbReference type="PANTHER" id="PTHR47986:SF10">
    <property type="entry name" value="RECEPTOR-LIKE KINASE TMK4"/>
    <property type="match status" value="1"/>
</dbReference>
<accession>A0AAD7VKI4</accession>
<dbReference type="Pfam" id="PF13855">
    <property type="entry name" value="LRR_8"/>
    <property type="match status" value="2"/>
</dbReference>
<evidence type="ECO:0000256" key="10">
    <source>
        <dbReference type="ARBA" id="ARBA00022741"/>
    </source>
</evidence>
<dbReference type="InterPro" id="IPR013210">
    <property type="entry name" value="LRR_N_plant-typ"/>
</dbReference>
<evidence type="ECO:0000256" key="16">
    <source>
        <dbReference type="ARBA" id="ARBA00023170"/>
    </source>
</evidence>
<feature type="signal peptide" evidence="23">
    <location>
        <begin position="1"/>
        <end position="23"/>
    </location>
</feature>
<dbReference type="InterPro" id="IPR000719">
    <property type="entry name" value="Prot_kinase_dom"/>
</dbReference>
<dbReference type="EMBL" id="JARAOO010000002">
    <property type="protein sequence ID" value="KAJ7979162.1"/>
    <property type="molecule type" value="Genomic_DNA"/>
</dbReference>
<dbReference type="PROSITE" id="PS00108">
    <property type="entry name" value="PROTEIN_KINASE_ST"/>
    <property type="match status" value="1"/>
</dbReference>
<evidence type="ECO:0000256" key="1">
    <source>
        <dbReference type="ARBA" id="ARBA00004167"/>
    </source>
</evidence>
<feature type="compositionally biased region" description="Low complexity" evidence="21">
    <location>
        <begin position="453"/>
        <end position="471"/>
    </location>
</feature>
<evidence type="ECO:0000256" key="23">
    <source>
        <dbReference type="SAM" id="SignalP"/>
    </source>
</evidence>
<evidence type="ECO:0000256" key="6">
    <source>
        <dbReference type="ARBA" id="ARBA00022679"/>
    </source>
</evidence>
<dbReference type="SMART" id="SM00220">
    <property type="entry name" value="S_TKc"/>
    <property type="match status" value="1"/>
</dbReference>
<dbReference type="CDD" id="cd14066">
    <property type="entry name" value="STKc_IRAK"/>
    <property type="match status" value="1"/>
</dbReference>
<evidence type="ECO:0000256" key="17">
    <source>
        <dbReference type="ARBA" id="ARBA00023180"/>
    </source>
</evidence>
<dbReference type="Pfam" id="PF07714">
    <property type="entry name" value="PK_Tyr_Ser-Thr"/>
    <property type="match status" value="1"/>
</dbReference>
<keyword evidence="26" id="KW-1185">Reference proteome</keyword>
<keyword evidence="14 22" id="KW-0472">Membrane</keyword>
<gene>
    <name evidence="25" type="ORF">O6P43_002591</name>
</gene>
<keyword evidence="4" id="KW-0723">Serine/threonine-protein kinase</keyword>
<evidence type="ECO:0000256" key="5">
    <source>
        <dbReference type="ARBA" id="ARBA00022614"/>
    </source>
</evidence>
<protein>
    <recommendedName>
        <fullName evidence="3">non-specific serine/threonine protein kinase</fullName>
        <ecNumber evidence="3">2.7.11.1</ecNumber>
    </recommendedName>
</protein>
<evidence type="ECO:0000313" key="26">
    <source>
        <dbReference type="Proteomes" id="UP001163823"/>
    </source>
</evidence>
<comment type="subcellular location">
    <subcellularLocation>
        <location evidence="1">Membrane</location>
        <topology evidence="1">Single-pass membrane protein</topology>
    </subcellularLocation>
</comment>
<proteinExistence type="inferred from homology"/>
<evidence type="ECO:0000256" key="13">
    <source>
        <dbReference type="ARBA" id="ARBA00022989"/>
    </source>
</evidence>
<comment type="caution">
    <text evidence="25">The sequence shown here is derived from an EMBL/GenBank/DDBJ whole genome shotgun (WGS) entry which is preliminary data.</text>
</comment>
<keyword evidence="16 25" id="KW-0675">Receptor</keyword>
<keyword evidence="11 25" id="KW-0418">Kinase</keyword>
<evidence type="ECO:0000256" key="20">
    <source>
        <dbReference type="PROSITE-ProRule" id="PRU10141"/>
    </source>
</evidence>
<evidence type="ECO:0000256" key="2">
    <source>
        <dbReference type="ARBA" id="ARBA00008684"/>
    </source>
</evidence>
<dbReference type="InterPro" id="IPR032675">
    <property type="entry name" value="LRR_dom_sf"/>
</dbReference>
<evidence type="ECO:0000256" key="11">
    <source>
        <dbReference type="ARBA" id="ARBA00022777"/>
    </source>
</evidence>
<evidence type="ECO:0000256" key="3">
    <source>
        <dbReference type="ARBA" id="ARBA00012513"/>
    </source>
</evidence>
<dbReference type="SMART" id="SM00369">
    <property type="entry name" value="LRR_TYP"/>
    <property type="match status" value="4"/>
</dbReference>
<dbReference type="Gene3D" id="3.30.200.20">
    <property type="entry name" value="Phosphorylase Kinase, domain 1"/>
    <property type="match status" value="1"/>
</dbReference>
<dbReference type="InterPro" id="IPR017441">
    <property type="entry name" value="Protein_kinase_ATP_BS"/>
</dbReference>
<dbReference type="PROSITE" id="PS00107">
    <property type="entry name" value="PROTEIN_KINASE_ATP"/>
    <property type="match status" value="1"/>
</dbReference>
<comment type="similarity">
    <text evidence="2">Belongs to the protein kinase superfamily. Ser/Thr protein kinase family.</text>
</comment>
<evidence type="ECO:0000256" key="9">
    <source>
        <dbReference type="ARBA" id="ARBA00022737"/>
    </source>
</evidence>
<dbReference type="PANTHER" id="PTHR47986">
    <property type="entry name" value="OSJNBA0070M12.3 PROTEIN"/>
    <property type="match status" value="1"/>
</dbReference>
<keyword evidence="8 23" id="KW-0732">Signal</keyword>
<evidence type="ECO:0000256" key="19">
    <source>
        <dbReference type="ARBA" id="ARBA00048679"/>
    </source>
</evidence>
<dbReference type="SUPFAM" id="SSF52058">
    <property type="entry name" value="L domain-like"/>
    <property type="match status" value="1"/>
</dbReference>
<keyword evidence="15" id="KW-1015">Disulfide bond</keyword>
<dbReference type="FunFam" id="3.80.10.10:FF:000190">
    <property type="entry name" value="Receptor-like kinase TMK4"/>
    <property type="match status" value="1"/>
</dbReference>
<dbReference type="FunFam" id="3.30.200.20:FF:000226">
    <property type="entry name" value="receptor protein kinase TMK1"/>
    <property type="match status" value="1"/>
</dbReference>
<feature type="transmembrane region" description="Helical" evidence="22">
    <location>
        <begin position="478"/>
        <end position="502"/>
    </location>
</feature>
<feature type="chain" id="PRO_5041963441" description="non-specific serine/threonine protein kinase" evidence="23">
    <location>
        <begin position="24"/>
        <end position="922"/>
    </location>
</feature>
<keyword evidence="7 22" id="KW-0812">Transmembrane</keyword>
<comment type="catalytic activity">
    <reaction evidence="18">
        <text>L-threonyl-[protein] + ATP = O-phospho-L-threonyl-[protein] + ADP + H(+)</text>
        <dbReference type="Rhea" id="RHEA:46608"/>
        <dbReference type="Rhea" id="RHEA-COMP:11060"/>
        <dbReference type="Rhea" id="RHEA-COMP:11605"/>
        <dbReference type="ChEBI" id="CHEBI:15378"/>
        <dbReference type="ChEBI" id="CHEBI:30013"/>
        <dbReference type="ChEBI" id="CHEBI:30616"/>
        <dbReference type="ChEBI" id="CHEBI:61977"/>
        <dbReference type="ChEBI" id="CHEBI:456216"/>
        <dbReference type="EC" id="2.7.11.1"/>
    </reaction>
</comment>
<keyword evidence="17" id="KW-0325">Glycoprotein</keyword>
<evidence type="ECO:0000256" key="18">
    <source>
        <dbReference type="ARBA" id="ARBA00047899"/>
    </source>
</evidence>
<evidence type="ECO:0000256" key="15">
    <source>
        <dbReference type="ARBA" id="ARBA00023157"/>
    </source>
</evidence>
<keyword evidence="13 22" id="KW-1133">Transmembrane helix</keyword>
<dbReference type="InterPro" id="IPR052422">
    <property type="entry name" value="Auxin_Ser/Thr_Kinase"/>
</dbReference>
<dbReference type="PROSITE" id="PS50011">
    <property type="entry name" value="PROTEIN_KINASE_DOM"/>
    <property type="match status" value="1"/>
</dbReference>
<keyword evidence="5" id="KW-0433">Leucine-rich repeat</keyword>
<dbReference type="InterPro" id="IPR001611">
    <property type="entry name" value="Leu-rich_rpt"/>
</dbReference>
<dbReference type="GO" id="GO:0016020">
    <property type="term" value="C:membrane"/>
    <property type="evidence" value="ECO:0007669"/>
    <property type="project" value="UniProtKB-SubCell"/>
</dbReference>
<dbReference type="InterPro" id="IPR003591">
    <property type="entry name" value="Leu-rich_rpt_typical-subtyp"/>
</dbReference>
<dbReference type="Gene3D" id="1.10.510.10">
    <property type="entry name" value="Transferase(Phosphotransferase) domain 1"/>
    <property type="match status" value="1"/>
</dbReference>
<dbReference type="Pfam" id="PF00560">
    <property type="entry name" value="LRR_1"/>
    <property type="match status" value="1"/>
</dbReference>